<keyword evidence="4" id="KW-0547">Nucleotide-binding</keyword>
<keyword evidence="5 12" id="KW-0418">Kinase</keyword>
<dbReference type="CDD" id="cd14014">
    <property type="entry name" value="STKc_PknB_like"/>
    <property type="match status" value="1"/>
</dbReference>
<evidence type="ECO:0000256" key="6">
    <source>
        <dbReference type="ARBA" id="ARBA00022840"/>
    </source>
</evidence>
<evidence type="ECO:0000256" key="10">
    <source>
        <dbReference type="SAM" id="Phobius"/>
    </source>
</evidence>
<evidence type="ECO:0000256" key="9">
    <source>
        <dbReference type="SAM" id="MobiDB-lite"/>
    </source>
</evidence>
<dbReference type="GO" id="GO:0004674">
    <property type="term" value="F:protein serine/threonine kinase activity"/>
    <property type="evidence" value="ECO:0007669"/>
    <property type="project" value="UniProtKB-KW"/>
</dbReference>
<dbReference type="Gene3D" id="1.10.510.10">
    <property type="entry name" value="Transferase(Phosphotransferase) domain 1"/>
    <property type="match status" value="1"/>
</dbReference>
<dbReference type="Pfam" id="PF00069">
    <property type="entry name" value="Pkinase"/>
    <property type="match status" value="1"/>
</dbReference>
<dbReference type="EMBL" id="CP046600">
    <property type="protein sequence ID" value="QUR67114.1"/>
    <property type="molecule type" value="Genomic_DNA"/>
</dbReference>
<dbReference type="InterPro" id="IPR008271">
    <property type="entry name" value="Ser/Thr_kinase_AS"/>
</dbReference>
<dbReference type="Gene3D" id="3.30.200.20">
    <property type="entry name" value="Phosphorylase Kinase, domain 1"/>
    <property type="match status" value="1"/>
</dbReference>
<dbReference type="EC" id="2.7.11.1" evidence="1"/>
<comment type="catalytic activity">
    <reaction evidence="8">
        <text>L-seryl-[protein] + ATP = O-phospho-L-seryl-[protein] + ADP + H(+)</text>
        <dbReference type="Rhea" id="RHEA:17989"/>
        <dbReference type="Rhea" id="RHEA-COMP:9863"/>
        <dbReference type="Rhea" id="RHEA-COMP:11604"/>
        <dbReference type="ChEBI" id="CHEBI:15378"/>
        <dbReference type="ChEBI" id="CHEBI:29999"/>
        <dbReference type="ChEBI" id="CHEBI:30616"/>
        <dbReference type="ChEBI" id="CHEBI:83421"/>
        <dbReference type="ChEBI" id="CHEBI:456216"/>
        <dbReference type="EC" id="2.7.11.1"/>
    </reaction>
</comment>
<feature type="transmembrane region" description="Helical" evidence="10">
    <location>
        <begin position="323"/>
        <end position="341"/>
    </location>
</feature>
<feature type="region of interest" description="Disordered" evidence="9">
    <location>
        <begin position="288"/>
        <end position="307"/>
    </location>
</feature>
<dbReference type="PROSITE" id="PS50011">
    <property type="entry name" value="PROTEIN_KINASE_DOM"/>
    <property type="match status" value="1"/>
</dbReference>
<sequence>MPLAAGAVFAGYTIVHLLGSGGMGEVYLARHPRLPRRDALKVLRAEISAHADFRKRFIREADLAAGLGHPHIVCVHDRGEYNGQLWIAMEYVDGVDAAQMMQRRYPVGMPAQEVGEIVIAVAGALDYAHKRGLIHRDVKPANILLADLEDGERSTLLTDFGIARPMDDPGGLTTTNVILGTLAYAAPEQLMGESIDGRADQYALAASAYQLLTATPLYQDCNPAVVISKHLNAPVPALGRIVPQLKPLDPVMATGLAKNPVDRFASCSDFARAFAEVVDYGGPGTVLPPTTPAAAPERSSRNSVAPVGPTPVVMLRRFRAKRALLAVVLAAMLAAVMVIVAQQDWPRSQRSQPGATTPKASASIPTPATSPRASQTTPNTTVAKTRSEPDARYALPVCYGKNSSRNITPEPPGANLGCRHHWYTGLRWSTWTSTRADGSGFEHLSNCNPSCAAGEIIESPVELHFSFPRPPPTDSECPTDLRFYTQLIVAYPSTSLPPEEAIMNAISPHDPVATRYNGMPAYRWNGLIPFCNPLGPADR</sequence>
<dbReference type="GO" id="GO:0005524">
    <property type="term" value="F:ATP binding"/>
    <property type="evidence" value="ECO:0007669"/>
    <property type="project" value="UniProtKB-KW"/>
</dbReference>
<keyword evidence="10" id="KW-1133">Transmembrane helix</keyword>
<proteinExistence type="predicted"/>
<evidence type="ECO:0000256" key="1">
    <source>
        <dbReference type="ARBA" id="ARBA00012513"/>
    </source>
</evidence>
<feature type="domain" description="Protein kinase" evidence="11">
    <location>
        <begin position="12"/>
        <end position="275"/>
    </location>
</feature>
<dbReference type="InterPro" id="IPR011009">
    <property type="entry name" value="Kinase-like_dom_sf"/>
</dbReference>
<organism evidence="12 13">
    <name type="scientific">Mycobacterium spongiae</name>
    <dbReference type="NCBI Taxonomy" id="886343"/>
    <lineage>
        <taxon>Bacteria</taxon>
        <taxon>Bacillati</taxon>
        <taxon>Actinomycetota</taxon>
        <taxon>Actinomycetes</taxon>
        <taxon>Mycobacteriales</taxon>
        <taxon>Mycobacteriaceae</taxon>
        <taxon>Mycobacterium</taxon>
    </lineage>
</organism>
<feature type="region of interest" description="Disordered" evidence="9">
    <location>
        <begin position="345"/>
        <end position="387"/>
    </location>
</feature>
<evidence type="ECO:0000256" key="7">
    <source>
        <dbReference type="ARBA" id="ARBA00047899"/>
    </source>
</evidence>
<keyword evidence="6" id="KW-0067">ATP-binding</keyword>
<evidence type="ECO:0000259" key="11">
    <source>
        <dbReference type="PROSITE" id="PS50011"/>
    </source>
</evidence>
<dbReference type="PANTHER" id="PTHR43289">
    <property type="entry name" value="MITOGEN-ACTIVATED PROTEIN KINASE KINASE KINASE 20-RELATED"/>
    <property type="match status" value="1"/>
</dbReference>
<dbReference type="PANTHER" id="PTHR43289:SF6">
    <property type="entry name" value="SERINE_THREONINE-PROTEIN KINASE NEKL-3"/>
    <property type="match status" value="1"/>
</dbReference>
<protein>
    <recommendedName>
        <fullName evidence="1">non-specific serine/threonine protein kinase</fullName>
        <ecNumber evidence="1">2.7.11.1</ecNumber>
    </recommendedName>
</protein>
<evidence type="ECO:0000256" key="2">
    <source>
        <dbReference type="ARBA" id="ARBA00022527"/>
    </source>
</evidence>
<dbReference type="FunFam" id="3.30.200.20:FF:000035">
    <property type="entry name" value="Serine/threonine protein kinase Stk1"/>
    <property type="match status" value="1"/>
</dbReference>
<reference evidence="12" key="1">
    <citation type="submission" date="2019-12" db="EMBL/GenBank/DDBJ databases">
        <title>Mycobacterium spongiae sp. nov.</title>
        <authorList>
            <person name="Stinear T."/>
        </authorList>
    </citation>
    <scope>NUCLEOTIDE SEQUENCE</scope>
    <source>
        <strain evidence="12">FSD4b-SM</strain>
    </source>
</reference>
<dbReference type="GO" id="GO:0080090">
    <property type="term" value="P:regulation of primary metabolic process"/>
    <property type="evidence" value="ECO:0007669"/>
    <property type="project" value="UniProtKB-ARBA"/>
</dbReference>
<feature type="transmembrane region" description="Helical" evidence="10">
    <location>
        <begin position="6"/>
        <end position="28"/>
    </location>
</feature>
<keyword evidence="13" id="KW-1185">Reference proteome</keyword>
<dbReference type="AlphaFoldDB" id="A0A975JXX1"/>
<dbReference type="RefSeq" id="WP_211698683.1">
    <property type="nucleotide sequence ID" value="NZ_CP046600.1"/>
</dbReference>
<keyword evidence="10" id="KW-0472">Membrane</keyword>
<dbReference type="Proteomes" id="UP000682202">
    <property type="component" value="Chromosome"/>
</dbReference>
<dbReference type="SUPFAM" id="SSF56112">
    <property type="entry name" value="Protein kinase-like (PK-like)"/>
    <property type="match status" value="1"/>
</dbReference>
<dbReference type="SMART" id="SM00220">
    <property type="entry name" value="S_TKc"/>
    <property type="match status" value="1"/>
</dbReference>
<dbReference type="InterPro" id="IPR000719">
    <property type="entry name" value="Prot_kinase_dom"/>
</dbReference>
<evidence type="ECO:0000256" key="5">
    <source>
        <dbReference type="ARBA" id="ARBA00022777"/>
    </source>
</evidence>
<keyword evidence="2" id="KW-0723">Serine/threonine-protein kinase</keyword>
<evidence type="ECO:0000313" key="12">
    <source>
        <dbReference type="EMBL" id="QUR67114.1"/>
    </source>
</evidence>
<evidence type="ECO:0000313" key="13">
    <source>
        <dbReference type="Proteomes" id="UP000682202"/>
    </source>
</evidence>
<dbReference type="KEGG" id="mspg:F6B93_08380"/>
<name>A0A975JXX1_9MYCO</name>
<keyword evidence="10" id="KW-0812">Transmembrane</keyword>
<evidence type="ECO:0000256" key="4">
    <source>
        <dbReference type="ARBA" id="ARBA00022741"/>
    </source>
</evidence>
<accession>A0A975JXX1</accession>
<keyword evidence="3" id="KW-0808">Transferase</keyword>
<feature type="compositionally biased region" description="Polar residues" evidence="9">
    <location>
        <begin position="345"/>
        <end position="384"/>
    </location>
</feature>
<evidence type="ECO:0000256" key="8">
    <source>
        <dbReference type="ARBA" id="ARBA00048679"/>
    </source>
</evidence>
<gene>
    <name evidence="12" type="ORF">F6B93_08380</name>
</gene>
<comment type="catalytic activity">
    <reaction evidence="7">
        <text>L-threonyl-[protein] + ATP = O-phospho-L-threonyl-[protein] + ADP + H(+)</text>
        <dbReference type="Rhea" id="RHEA:46608"/>
        <dbReference type="Rhea" id="RHEA-COMP:11060"/>
        <dbReference type="Rhea" id="RHEA-COMP:11605"/>
        <dbReference type="ChEBI" id="CHEBI:15378"/>
        <dbReference type="ChEBI" id="CHEBI:30013"/>
        <dbReference type="ChEBI" id="CHEBI:30616"/>
        <dbReference type="ChEBI" id="CHEBI:61977"/>
        <dbReference type="ChEBI" id="CHEBI:456216"/>
        <dbReference type="EC" id="2.7.11.1"/>
    </reaction>
</comment>
<dbReference type="PROSITE" id="PS00108">
    <property type="entry name" value="PROTEIN_KINASE_ST"/>
    <property type="match status" value="1"/>
</dbReference>
<evidence type="ECO:0000256" key="3">
    <source>
        <dbReference type="ARBA" id="ARBA00022679"/>
    </source>
</evidence>